<keyword evidence="1" id="KW-1133">Transmembrane helix</keyword>
<sequence>MDEWYRELKVAGTRAEFEINQAIKAEINQREVIEAYKTVTETIMSILQILTFVLLFVEFLNQRMLIEHVS</sequence>
<dbReference type="OrthoDB" id="9892943at2"/>
<dbReference type="RefSeq" id="WP_058299587.1">
    <property type="nucleotide sequence ID" value="NZ_FMAU01000005.1"/>
</dbReference>
<evidence type="ECO:0000256" key="1">
    <source>
        <dbReference type="SAM" id="Phobius"/>
    </source>
</evidence>
<evidence type="ECO:0000313" key="3">
    <source>
        <dbReference type="Proteomes" id="UP000181997"/>
    </source>
</evidence>
<reference evidence="3" key="1">
    <citation type="submission" date="2016-08" db="EMBL/GenBank/DDBJ databases">
        <authorList>
            <person name="Varghese N."/>
            <person name="Submissions Spin"/>
        </authorList>
    </citation>
    <scope>NUCLEOTIDE SEQUENCE [LARGE SCALE GENOMIC DNA]</scope>
    <source>
        <strain evidence="3">SGD-1123</strain>
    </source>
</reference>
<name>A0A0V8HB48_9BACI</name>
<keyword evidence="1" id="KW-0472">Membrane</keyword>
<dbReference type="AlphaFoldDB" id="A0A0V8HB48"/>
<keyword evidence="1" id="KW-0812">Transmembrane</keyword>
<keyword evidence="3" id="KW-1185">Reference proteome</keyword>
<accession>A0A0V8HB48</accession>
<dbReference type="Proteomes" id="UP000181997">
    <property type="component" value="Unassembled WGS sequence"/>
</dbReference>
<dbReference type="EMBL" id="FMAU01000005">
    <property type="protein sequence ID" value="SCC28142.1"/>
    <property type="molecule type" value="Genomic_DNA"/>
</dbReference>
<evidence type="ECO:0000313" key="2">
    <source>
        <dbReference type="EMBL" id="SCC28142.1"/>
    </source>
</evidence>
<gene>
    <name evidence="2" type="ORF">GA0061094_3663</name>
</gene>
<organism evidence="2 3">
    <name type="scientific">[Bacillus] enclensis</name>
    <dbReference type="NCBI Taxonomy" id="1402860"/>
    <lineage>
        <taxon>Bacteria</taxon>
        <taxon>Bacillati</taxon>
        <taxon>Bacillota</taxon>
        <taxon>Bacilli</taxon>
        <taxon>Bacillales</taxon>
        <taxon>Bacillaceae</taxon>
        <taxon>Rossellomorea</taxon>
    </lineage>
</organism>
<protein>
    <submittedName>
        <fullName evidence="2">Uncharacterized protein</fullName>
    </submittedName>
</protein>
<feature type="transmembrane region" description="Helical" evidence="1">
    <location>
        <begin position="42"/>
        <end position="60"/>
    </location>
</feature>
<proteinExistence type="predicted"/>